<dbReference type="InterPro" id="IPR023214">
    <property type="entry name" value="HAD_sf"/>
</dbReference>
<evidence type="ECO:0000313" key="4">
    <source>
        <dbReference type="EMBL" id="MDR6959583.1"/>
    </source>
</evidence>
<dbReference type="RefSeq" id="WP_310363075.1">
    <property type="nucleotide sequence ID" value="NZ_JAVDVC010000007.1"/>
</dbReference>
<dbReference type="SFLD" id="SFLDS00003">
    <property type="entry name" value="Haloacid_Dehalogenase"/>
    <property type="match status" value="1"/>
</dbReference>
<keyword evidence="3" id="KW-0460">Magnesium</keyword>
<dbReference type="InterPro" id="IPR036412">
    <property type="entry name" value="HAD-like_sf"/>
</dbReference>
<dbReference type="PRINTS" id="PR00413">
    <property type="entry name" value="HADHALOGNASE"/>
</dbReference>
<dbReference type="GO" id="GO:0016787">
    <property type="term" value="F:hydrolase activity"/>
    <property type="evidence" value="ECO:0007669"/>
    <property type="project" value="UniProtKB-KW"/>
</dbReference>
<dbReference type="SUPFAM" id="SSF56784">
    <property type="entry name" value="HAD-like"/>
    <property type="match status" value="1"/>
</dbReference>
<dbReference type="AlphaFoldDB" id="A0AAW8MD61"/>
<evidence type="ECO:0000256" key="2">
    <source>
        <dbReference type="ARBA" id="ARBA00022801"/>
    </source>
</evidence>
<dbReference type="Pfam" id="PF00702">
    <property type="entry name" value="Hydrolase"/>
    <property type="match status" value="1"/>
</dbReference>
<dbReference type="PANTHER" id="PTHR46470">
    <property type="entry name" value="N-ACYLNEURAMINATE-9-PHOSPHATASE"/>
    <property type="match status" value="1"/>
</dbReference>
<dbReference type="Gene3D" id="1.20.120.710">
    <property type="entry name" value="Haloacid dehalogenase hydrolase-like domain"/>
    <property type="match status" value="1"/>
</dbReference>
<evidence type="ECO:0000256" key="3">
    <source>
        <dbReference type="ARBA" id="ARBA00022842"/>
    </source>
</evidence>
<dbReference type="GO" id="GO:0044281">
    <property type="term" value="P:small molecule metabolic process"/>
    <property type="evidence" value="ECO:0007669"/>
    <property type="project" value="UniProtKB-ARBA"/>
</dbReference>
<proteinExistence type="predicted"/>
<comment type="cofactor">
    <cofactor evidence="1">
        <name>Mg(2+)</name>
        <dbReference type="ChEBI" id="CHEBI:18420"/>
    </cofactor>
</comment>
<dbReference type="Gene3D" id="3.40.50.1000">
    <property type="entry name" value="HAD superfamily/HAD-like"/>
    <property type="match status" value="1"/>
</dbReference>
<comment type="caution">
    <text evidence="4">The sequence shown here is derived from an EMBL/GenBank/DDBJ whole genome shotgun (WGS) entry which is preliminary data.</text>
</comment>
<sequence>MAPKAILFDLDNTLTHRALSIDRYVERFLDEFKGEIPGVDPRRISHLIARTDNGGYLRPESEYSSIREAVGYTLAQELKWSGPIDPKRLITHWMNHFPSAAVEMPGASAMVQALRRKGIAIGVISNGAEHSRRQTLKALPFGEAIETMICSGAWGVSKPAPEIFHQGAKALGVRPEHCWFVGDHPQNDYLGATAAGMLAVWLSGFHPWPASIAPAERSIETLTELLDMLAT</sequence>
<dbReference type="NCBIfam" id="TIGR01509">
    <property type="entry name" value="HAD-SF-IA-v3"/>
    <property type="match status" value="1"/>
</dbReference>
<dbReference type="SFLD" id="SFLDG01129">
    <property type="entry name" value="C1.5:_HAD__Beta-PGM__Phosphata"/>
    <property type="match status" value="1"/>
</dbReference>
<evidence type="ECO:0000313" key="5">
    <source>
        <dbReference type="Proteomes" id="UP001252613"/>
    </source>
</evidence>
<dbReference type="Proteomes" id="UP001252613">
    <property type="component" value="Unassembled WGS sequence"/>
</dbReference>
<evidence type="ECO:0000256" key="1">
    <source>
        <dbReference type="ARBA" id="ARBA00001946"/>
    </source>
</evidence>
<protein>
    <submittedName>
        <fullName evidence="4">Hydrolase of the HAD superfamily</fullName>
    </submittedName>
</protein>
<accession>A0AAW8MD61</accession>
<organism evidence="4 5">
    <name type="scientific">Pseudomonas brassicacearum</name>
    <dbReference type="NCBI Taxonomy" id="930166"/>
    <lineage>
        <taxon>Bacteria</taxon>
        <taxon>Pseudomonadati</taxon>
        <taxon>Pseudomonadota</taxon>
        <taxon>Gammaproteobacteria</taxon>
        <taxon>Pseudomonadales</taxon>
        <taxon>Pseudomonadaceae</taxon>
        <taxon>Pseudomonas</taxon>
    </lineage>
</organism>
<dbReference type="InterPro" id="IPR051400">
    <property type="entry name" value="HAD-like_hydrolase"/>
</dbReference>
<name>A0AAW8MD61_9PSED</name>
<dbReference type="NCBIfam" id="TIGR01549">
    <property type="entry name" value="HAD-SF-IA-v1"/>
    <property type="match status" value="1"/>
</dbReference>
<gene>
    <name evidence="4" type="ORF">J2W43_003583</name>
</gene>
<keyword evidence="2 4" id="KW-0378">Hydrolase</keyword>
<dbReference type="InterPro" id="IPR006439">
    <property type="entry name" value="HAD-SF_hydro_IA"/>
</dbReference>
<dbReference type="EMBL" id="JAVDVC010000007">
    <property type="protein sequence ID" value="MDR6959583.1"/>
    <property type="molecule type" value="Genomic_DNA"/>
</dbReference>
<reference evidence="4" key="1">
    <citation type="submission" date="2023-07" db="EMBL/GenBank/DDBJ databases">
        <title>Sorghum-associated microbial communities from plants grown in Nebraska, USA.</title>
        <authorList>
            <person name="Schachtman D."/>
        </authorList>
    </citation>
    <scope>NUCLEOTIDE SEQUENCE</scope>
    <source>
        <strain evidence="4">3432</strain>
    </source>
</reference>